<dbReference type="PIRSF" id="PIRSF005457">
    <property type="entry name" value="Glx"/>
    <property type="match status" value="1"/>
</dbReference>
<dbReference type="NCBIfam" id="TIGR03413">
    <property type="entry name" value="GSH_gloB"/>
    <property type="match status" value="1"/>
</dbReference>
<comment type="similarity">
    <text evidence="3 7">Belongs to the metallo-beta-lactamase superfamily. Glyoxalase II family.</text>
</comment>
<dbReference type="Pfam" id="PF16123">
    <property type="entry name" value="HAGH_C"/>
    <property type="match status" value="1"/>
</dbReference>
<feature type="binding site" evidence="7">
    <location>
        <position position="58"/>
    </location>
    <ligand>
        <name>Zn(2+)</name>
        <dbReference type="ChEBI" id="CHEBI:29105"/>
        <label>2</label>
    </ligand>
</feature>
<keyword evidence="6 7" id="KW-0862">Zinc</keyword>
<dbReference type="PANTHER" id="PTHR43705">
    <property type="entry name" value="HYDROXYACYLGLUTATHIONE HYDROLASE"/>
    <property type="match status" value="1"/>
</dbReference>
<dbReference type="AlphaFoldDB" id="A0AB39HH15"/>
<feature type="binding site" evidence="7">
    <location>
        <position position="167"/>
    </location>
    <ligand>
        <name>Zn(2+)</name>
        <dbReference type="ChEBI" id="CHEBI:29105"/>
        <label>2</label>
    </ligand>
</feature>
<dbReference type="HAMAP" id="MF_01374">
    <property type="entry name" value="Glyoxalase_2"/>
    <property type="match status" value="1"/>
</dbReference>
<feature type="binding site" evidence="7">
    <location>
        <position position="112"/>
    </location>
    <ligand>
        <name>Zn(2+)</name>
        <dbReference type="ChEBI" id="CHEBI:29105"/>
        <label>1</label>
    </ligand>
</feature>
<dbReference type="GO" id="GO:0019243">
    <property type="term" value="P:methylglyoxal catabolic process to D-lactate via S-lactoyl-glutathione"/>
    <property type="evidence" value="ECO:0007669"/>
    <property type="project" value="UniProtKB-UniRule"/>
</dbReference>
<keyword evidence="5 7" id="KW-0378">Hydrolase</keyword>
<comment type="function">
    <text evidence="7">Thiolesterase that catalyzes the hydrolysis of S-D-lactoyl-glutathione to form glutathione and D-lactic acid.</text>
</comment>
<feature type="binding site" evidence="7">
    <location>
        <position position="56"/>
    </location>
    <ligand>
        <name>Zn(2+)</name>
        <dbReference type="ChEBI" id="CHEBI:29105"/>
        <label>1</label>
    </ligand>
</feature>
<dbReference type="EC" id="3.1.2.6" evidence="7"/>
<feature type="domain" description="Metallo-beta-lactamase" evidence="8">
    <location>
        <begin position="12"/>
        <end position="167"/>
    </location>
</feature>
<dbReference type="EMBL" id="CP162601">
    <property type="protein sequence ID" value="XDK25895.1"/>
    <property type="molecule type" value="Genomic_DNA"/>
</dbReference>
<dbReference type="InterPro" id="IPR017782">
    <property type="entry name" value="Hydroxyacylglutathione_Hdrlase"/>
</dbReference>
<comment type="subunit">
    <text evidence="7">Monomer.</text>
</comment>
<evidence type="ECO:0000256" key="1">
    <source>
        <dbReference type="ARBA" id="ARBA00001623"/>
    </source>
</evidence>
<dbReference type="InterPro" id="IPR001279">
    <property type="entry name" value="Metallo-B-lactamas"/>
</dbReference>
<comment type="catalytic activity">
    <reaction evidence="1 7">
        <text>an S-(2-hydroxyacyl)glutathione + H2O = a 2-hydroxy carboxylate + glutathione + H(+)</text>
        <dbReference type="Rhea" id="RHEA:21864"/>
        <dbReference type="ChEBI" id="CHEBI:15377"/>
        <dbReference type="ChEBI" id="CHEBI:15378"/>
        <dbReference type="ChEBI" id="CHEBI:57925"/>
        <dbReference type="ChEBI" id="CHEBI:58896"/>
        <dbReference type="ChEBI" id="CHEBI:71261"/>
        <dbReference type="EC" id="3.1.2.6"/>
    </reaction>
</comment>
<evidence type="ECO:0000256" key="2">
    <source>
        <dbReference type="ARBA" id="ARBA00004963"/>
    </source>
</evidence>
<sequence>MLHVKSIPAFDDNYIWIIHNQAQRVIAVDPGQAQPVLDYLTEHQLKLDAVLLTHHHNDHIGGVPELVRQFPDLKVYGPEDEPIATVNHPVRAGDKILLGIDTVFEVLSLPGHTLGHIGYYGHGAVFCGDVLFAAGCGRLFEGSPEQMFTSLQTLANLPDQTQVYCGHEYTASNVTFSLAVEPDNTSLQAYRDTVNRLRVNNTPTLPTSIEQEKAINPFLRTHVDSVINSVKEKAQGEDPLSIFTALRQWKNEF</sequence>
<dbReference type="InterPro" id="IPR036866">
    <property type="entry name" value="RibonucZ/Hydroxyglut_hydro"/>
</dbReference>
<feature type="binding site" evidence="7">
    <location>
        <position position="54"/>
    </location>
    <ligand>
        <name>Zn(2+)</name>
        <dbReference type="ChEBI" id="CHEBI:29105"/>
        <label>1</label>
    </ligand>
</feature>
<feature type="binding site" evidence="7">
    <location>
        <position position="129"/>
    </location>
    <ligand>
        <name>Zn(2+)</name>
        <dbReference type="ChEBI" id="CHEBI:29105"/>
        <label>1</label>
    </ligand>
</feature>
<dbReference type="CDD" id="cd07723">
    <property type="entry name" value="hydroxyacylglutathione_hydrolase_MBL-fold"/>
    <property type="match status" value="1"/>
</dbReference>
<reference evidence="9" key="1">
    <citation type="submission" date="2024-07" db="EMBL/GenBank/DDBJ databases">
        <title>Genome Analysis of a Potential Novel Vibrio Species Secreting pH- and Thermo-stable Alginate Lyase and its Application in Producing Alginate Oligosaccharides.</title>
        <authorList>
            <person name="Huang H."/>
            <person name="Bao K."/>
        </authorList>
    </citation>
    <scope>NUCLEOTIDE SEQUENCE</scope>
    <source>
        <strain evidence="9">HB236076</strain>
    </source>
</reference>
<gene>
    <name evidence="7 9" type="primary">gloB</name>
    <name evidence="9" type="ORF">AB0763_04435</name>
</gene>
<dbReference type="InterPro" id="IPR032282">
    <property type="entry name" value="HAGH_C"/>
</dbReference>
<keyword evidence="4 7" id="KW-0479">Metal-binding</keyword>
<feature type="binding site" evidence="7">
    <location>
        <position position="129"/>
    </location>
    <ligand>
        <name>Zn(2+)</name>
        <dbReference type="ChEBI" id="CHEBI:29105"/>
        <label>2</label>
    </ligand>
</feature>
<dbReference type="Gene3D" id="3.60.15.10">
    <property type="entry name" value="Ribonuclease Z/Hydroxyacylglutathione hydrolase-like"/>
    <property type="match status" value="1"/>
</dbReference>
<protein>
    <recommendedName>
        <fullName evidence="7">Hydroxyacylglutathione hydrolase</fullName>
        <ecNumber evidence="7">3.1.2.6</ecNumber>
    </recommendedName>
    <alternativeName>
        <fullName evidence="7">Glyoxalase II</fullName>
        <shortName evidence="7">Glx II</shortName>
    </alternativeName>
</protein>
<feature type="binding site" evidence="7">
    <location>
        <position position="59"/>
    </location>
    <ligand>
        <name>Zn(2+)</name>
        <dbReference type="ChEBI" id="CHEBI:29105"/>
        <label>2</label>
    </ligand>
</feature>
<organism evidence="9">
    <name type="scientific">Vibrio sp. HB236076</name>
    <dbReference type="NCBI Taxonomy" id="3232307"/>
    <lineage>
        <taxon>Bacteria</taxon>
        <taxon>Pseudomonadati</taxon>
        <taxon>Pseudomonadota</taxon>
        <taxon>Gammaproteobacteria</taxon>
        <taxon>Vibrionales</taxon>
        <taxon>Vibrionaceae</taxon>
        <taxon>Vibrio</taxon>
    </lineage>
</organism>
<dbReference type="InterPro" id="IPR035680">
    <property type="entry name" value="Clx_II_MBL"/>
</dbReference>
<evidence type="ECO:0000256" key="6">
    <source>
        <dbReference type="ARBA" id="ARBA00022833"/>
    </source>
</evidence>
<dbReference type="InterPro" id="IPR050110">
    <property type="entry name" value="Glyoxalase_II_hydrolase"/>
</dbReference>
<evidence type="ECO:0000256" key="5">
    <source>
        <dbReference type="ARBA" id="ARBA00022801"/>
    </source>
</evidence>
<dbReference type="SMART" id="SM00849">
    <property type="entry name" value="Lactamase_B"/>
    <property type="match status" value="1"/>
</dbReference>
<dbReference type="GO" id="GO:0004416">
    <property type="term" value="F:hydroxyacylglutathione hydrolase activity"/>
    <property type="evidence" value="ECO:0007669"/>
    <property type="project" value="UniProtKB-UniRule"/>
</dbReference>
<dbReference type="Pfam" id="PF00753">
    <property type="entry name" value="Lactamase_B"/>
    <property type="match status" value="1"/>
</dbReference>
<dbReference type="RefSeq" id="WP_306101445.1">
    <property type="nucleotide sequence ID" value="NZ_CP162601.1"/>
</dbReference>
<proteinExistence type="inferred from homology"/>
<dbReference type="PANTHER" id="PTHR43705:SF1">
    <property type="entry name" value="HYDROXYACYLGLUTATHIONE HYDROLASE GLOB"/>
    <property type="match status" value="1"/>
</dbReference>
<comment type="pathway">
    <text evidence="2 7">Secondary metabolite metabolism; methylglyoxal degradation; (R)-lactate from methylglyoxal: step 2/2.</text>
</comment>
<evidence type="ECO:0000259" key="8">
    <source>
        <dbReference type="SMART" id="SM00849"/>
    </source>
</evidence>
<evidence type="ECO:0000256" key="4">
    <source>
        <dbReference type="ARBA" id="ARBA00022723"/>
    </source>
</evidence>
<accession>A0AB39HH15</accession>
<evidence type="ECO:0000256" key="7">
    <source>
        <dbReference type="HAMAP-Rule" id="MF_01374"/>
    </source>
</evidence>
<dbReference type="SUPFAM" id="SSF56281">
    <property type="entry name" value="Metallo-hydrolase/oxidoreductase"/>
    <property type="match status" value="1"/>
</dbReference>
<comment type="cofactor">
    <cofactor evidence="7">
        <name>Zn(2+)</name>
        <dbReference type="ChEBI" id="CHEBI:29105"/>
    </cofactor>
    <text evidence="7">Binds 2 Zn(2+) ions per subunit.</text>
</comment>
<dbReference type="KEGG" id="vih:AB0763_04435"/>
<evidence type="ECO:0000256" key="3">
    <source>
        <dbReference type="ARBA" id="ARBA00006759"/>
    </source>
</evidence>
<dbReference type="GO" id="GO:0046872">
    <property type="term" value="F:metal ion binding"/>
    <property type="evidence" value="ECO:0007669"/>
    <property type="project" value="UniProtKB-KW"/>
</dbReference>
<evidence type="ECO:0000313" key="9">
    <source>
        <dbReference type="EMBL" id="XDK25895.1"/>
    </source>
</evidence>
<name>A0AB39HH15_9VIBR</name>